<dbReference type="EMBL" id="BIFH01000013">
    <property type="protein sequence ID" value="GCD93236.1"/>
    <property type="molecule type" value="Genomic_DNA"/>
</dbReference>
<organism evidence="1 2">
    <name type="scientific">Embleya hyalina</name>
    <dbReference type="NCBI Taxonomy" id="516124"/>
    <lineage>
        <taxon>Bacteria</taxon>
        <taxon>Bacillati</taxon>
        <taxon>Actinomycetota</taxon>
        <taxon>Actinomycetes</taxon>
        <taxon>Kitasatosporales</taxon>
        <taxon>Streptomycetaceae</taxon>
        <taxon>Embleya</taxon>
    </lineage>
</organism>
<evidence type="ECO:0000313" key="2">
    <source>
        <dbReference type="Proteomes" id="UP000286931"/>
    </source>
</evidence>
<reference evidence="1 2" key="1">
    <citation type="submission" date="2018-12" db="EMBL/GenBank/DDBJ databases">
        <title>Draft genome sequence of Embleya hyalina NBRC 13850T.</title>
        <authorList>
            <person name="Komaki H."/>
            <person name="Hosoyama A."/>
            <person name="Kimura A."/>
            <person name="Ichikawa N."/>
            <person name="Tamura T."/>
        </authorList>
    </citation>
    <scope>NUCLEOTIDE SEQUENCE [LARGE SCALE GENOMIC DNA]</scope>
    <source>
        <strain evidence="1 2">NBRC 13850</strain>
    </source>
</reference>
<accession>A0A401YF43</accession>
<keyword evidence="2" id="KW-1185">Reference proteome</keyword>
<dbReference type="Gene3D" id="3.30.2310.20">
    <property type="entry name" value="RelE-like"/>
    <property type="match status" value="1"/>
</dbReference>
<evidence type="ECO:0008006" key="3">
    <source>
        <dbReference type="Google" id="ProtNLM"/>
    </source>
</evidence>
<dbReference type="Proteomes" id="UP000286931">
    <property type="component" value="Unassembled WGS sequence"/>
</dbReference>
<proteinExistence type="predicted"/>
<evidence type="ECO:0000313" key="1">
    <source>
        <dbReference type="EMBL" id="GCD93236.1"/>
    </source>
</evidence>
<dbReference type="OrthoDB" id="4350849at2"/>
<comment type="caution">
    <text evidence="1">The sequence shown here is derived from an EMBL/GenBank/DDBJ whole genome shotgun (WGS) entry which is preliminary data.</text>
</comment>
<name>A0A401YF43_9ACTN</name>
<dbReference type="AlphaFoldDB" id="A0A401YF43"/>
<dbReference type="InterPro" id="IPR035093">
    <property type="entry name" value="RelE/ParE_toxin_dom_sf"/>
</dbReference>
<protein>
    <recommendedName>
        <fullName evidence="3">Plasmid stabilization protein</fullName>
    </recommendedName>
</protein>
<dbReference type="RefSeq" id="WP_126635486.1">
    <property type="nucleotide sequence ID" value="NZ_BIFH01000013.1"/>
</dbReference>
<sequence>MAYLVQYASTAEAELTKLSAARQREVRSGIDRSIGRDPYGCGSAPVRGNRDRREVSVAGAVLRYEVSSGVLIVTVLRLVAPFG</sequence>
<gene>
    <name evidence="1" type="ORF">EHYA_00879</name>
</gene>